<protein>
    <submittedName>
        <fullName evidence="7">Uncharacterized protein</fullName>
    </submittedName>
</protein>
<dbReference type="Pfam" id="PF13370">
    <property type="entry name" value="Fer4_13"/>
    <property type="match status" value="1"/>
</dbReference>
<comment type="caution">
    <text evidence="7">The sequence shown here is derived from an EMBL/GenBank/DDBJ whole genome shotgun (WGS) entry which is preliminary data.</text>
</comment>
<evidence type="ECO:0000313" key="8">
    <source>
        <dbReference type="Proteomes" id="UP001054857"/>
    </source>
</evidence>
<evidence type="ECO:0000259" key="5">
    <source>
        <dbReference type="PROSITE" id="PS50076"/>
    </source>
</evidence>
<dbReference type="Gene3D" id="3.30.70.20">
    <property type="match status" value="1"/>
</dbReference>
<evidence type="ECO:0000256" key="2">
    <source>
        <dbReference type="ARBA" id="ARBA00023004"/>
    </source>
</evidence>
<organism evidence="7 8">
    <name type="scientific">Astrephomene gubernaculifera</name>
    <dbReference type="NCBI Taxonomy" id="47775"/>
    <lineage>
        <taxon>Eukaryota</taxon>
        <taxon>Viridiplantae</taxon>
        <taxon>Chlorophyta</taxon>
        <taxon>core chlorophytes</taxon>
        <taxon>Chlorophyceae</taxon>
        <taxon>CS clade</taxon>
        <taxon>Chlamydomonadales</taxon>
        <taxon>Astrephomenaceae</taxon>
        <taxon>Astrephomene</taxon>
    </lineage>
</organism>
<dbReference type="Proteomes" id="UP001054857">
    <property type="component" value="Unassembled WGS sequence"/>
</dbReference>
<dbReference type="InterPro" id="IPR001623">
    <property type="entry name" value="DnaJ_domain"/>
</dbReference>
<dbReference type="EMBL" id="BMAR01000008">
    <property type="protein sequence ID" value="GFR44944.1"/>
    <property type="molecule type" value="Genomic_DNA"/>
</dbReference>
<keyword evidence="8" id="KW-1185">Reference proteome</keyword>
<feature type="domain" description="4Fe-4S ferredoxin-type" evidence="6">
    <location>
        <begin position="152"/>
        <end position="180"/>
    </location>
</feature>
<sequence length="399" mass="43002">MAHSLLWSSCRPSLSLSFTRGCSSQSHGMSSAANPCRASLVAANRRVRYRTSQALLGQKQAEAEEAVEEDFYSLLGVSPLADAKEIKRAYYNMMRTCHPDRSDDIEATEFCALLNDVYETLMDPVRRELYDELAGFSDHSVNPFLDDRYPQDRVFVDEFACIGCRNCNAVCPRTFGMEEEYGRARAMQQDADSEAKLQEAIDTCPVSCIHWVSGPQLSLLETAMSRMGRVAVWSMMGGVGANKDVFTEASLAWTRRQSDIRRRVQDVAAARSGAAAAAAAAPSTGWTFWNDVWSGVGGAAGSRFYQDASQARQQRTNPQEQQQAGPSSQTSSSSGGGGGGSGGGMGGGGDRESRGVADLAARAARAARTWRRFQSVARAARGGLRASLASTSSASSMDE</sequence>
<accession>A0AAD3HKR1</accession>
<feature type="region of interest" description="Disordered" evidence="4">
    <location>
        <begin position="380"/>
        <end position="399"/>
    </location>
</feature>
<dbReference type="InterPro" id="IPR017900">
    <property type="entry name" value="4Fe4S_Fe_S_CS"/>
</dbReference>
<proteinExistence type="predicted"/>
<dbReference type="GO" id="GO:0051536">
    <property type="term" value="F:iron-sulfur cluster binding"/>
    <property type="evidence" value="ECO:0007669"/>
    <property type="project" value="UniProtKB-KW"/>
</dbReference>
<keyword evidence="3" id="KW-0411">Iron-sulfur</keyword>
<dbReference type="Pfam" id="PF00226">
    <property type="entry name" value="DnaJ"/>
    <property type="match status" value="1"/>
</dbReference>
<dbReference type="AlphaFoldDB" id="A0AAD3HKR1"/>
<name>A0AAD3HKR1_9CHLO</name>
<dbReference type="SUPFAM" id="SSF54862">
    <property type="entry name" value="4Fe-4S ferredoxins"/>
    <property type="match status" value="1"/>
</dbReference>
<dbReference type="PROSITE" id="PS00198">
    <property type="entry name" value="4FE4S_FER_1"/>
    <property type="match status" value="1"/>
</dbReference>
<evidence type="ECO:0000313" key="7">
    <source>
        <dbReference type="EMBL" id="GFR44944.1"/>
    </source>
</evidence>
<evidence type="ECO:0000259" key="6">
    <source>
        <dbReference type="PROSITE" id="PS51379"/>
    </source>
</evidence>
<dbReference type="PANTHER" id="PTHR44579:SF2">
    <property type="entry name" value="OS01G0730500 PROTEIN"/>
    <property type="match status" value="1"/>
</dbReference>
<feature type="domain" description="J" evidence="5">
    <location>
        <begin position="70"/>
        <end position="134"/>
    </location>
</feature>
<evidence type="ECO:0000256" key="4">
    <source>
        <dbReference type="SAM" id="MobiDB-lite"/>
    </source>
</evidence>
<dbReference type="GO" id="GO:0009055">
    <property type="term" value="F:electron transfer activity"/>
    <property type="evidence" value="ECO:0007669"/>
    <property type="project" value="InterPro"/>
</dbReference>
<feature type="region of interest" description="Disordered" evidence="4">
    <location>
        <begin position="306"/>
        <end position="361"/>
    </location>
</feature>
<feature type="compositionally biased region" description="Low complexity" evidence="4">
    <location>
        <begin position="310"/>
        <end position="333"/>
    </location>
</feature>
<dbReference type="PRINTS" id="PR00625">
    <property type="entry name" value="JDOMAIN"/>
</dbReference>
<reference evidence="7 8" key="1">
    <citation type="journal article" date="2021" name="Sci. Rep.">
        <title>Genome sequencing of the multicellular alga Astrephomene provides insights into convergent evolution of germ-soma differentiation.</title>
        <authorList>
            <person name="Yamashita S."/>
            <person name="Yamamoto K."/>
            <person name="Matsuzaki R."/>
            <person name="Suzuki S."/>
            <person name="Yamaguchi H."/>
            <person name="Hirooka S."/>
            <person name="Minakuchi Y."/>
            <person name="Miyagishima S."/>
            <person name="Kawachi M."/>
            <person name="Toyoda A."/>
            <person name="Nozaki H."/>
        </authorList>
    </citation>
    <scope>NUCLEOTIDE SEQUENCE [LARGE SCALE GENOMIC DNA]</scope>
    <source>
        <strain evidence="7 8">NIES-4017</strain>
    </source>
</reference>
<dbReference type="PROSITE" id="PS50076">
    <property type="entry name" value="DNAJ_2"/>
    <property type="match status" value="1"/>
</dbReference>
<dbReference type="SUPFAM" id="SSF46565">
    <property type="entry name" value="Chaperone J-domain"/>
    <property type="match status" value="1"/>
</dbReference>
<gene>
    <name evidence="7" type="ORF">Agub_g6034</name>
</gene>
<dbReference type="PRINTS" id="PR00352">
    <property type="entry name" value="3FE4SFRDOXIN"/>
</dbReference>
<dbReference type="PROSITE" id="PS51379">
    <property type="entry name" value="4FE4S_FER_2"/>
    <property type="match status" value="1"/>
</dbReference>
<evidence type="ECO:0000256" key="3">
    <source>
        <dbReference type="ARBA" id="ARBA00023014"/>
    </source>
</evidence>
<dbReference type="SMART" id="SM00271">
    <property type="entry name" value="DnaJ"/>
    <property type="match status" value="1"/>
</dbReference>
<dbReference type="InterPro" id="IPR017896">
    <property type="entry name" value="4Fe4S_Fe-S-bd"/>
</dbReference>
<dbReference type="Gene3D" id="1.10.287.110">
    <property type="entry name" value="DnaJ domain"/>
    <property type="match status" value="1"/>
</dbReference>
<keyword evidence="2" id="KW-0408">Iron</keyword>
<dbReference type="GO" id="GO:0005506">
    <property type="term" value="F:iron ion binding"/>
    <property type="evidence" value="ECO:0007669"/>
    <property type="project" value="InterPro"/>
</dbReference>
<dbReference type="PANTHER" id="PTHR44579">
    <property type="entry name" value="OS01G0730500 PROTEIN"/>
    <property type="match status" value="1"/>
</dbReference>
<feature type="compositionally biased region" description="Gly residues" evidence="4">
    <location>
        <begin position="334"/>
        <end position="348"/>
    </location>
</feature>
<dbReference type="InterPro" id="IPR001080">
    <property type="entry name" value="3Fe4S_ferredoxin"/>
</dbReference>
<evidence type="ECO:0000256" key="1">
    <source>
        <dbReference type="ARBA" id="ARBA00022723"/>
    </source>
</evidence>
<dbReference type="CDD" id="cd06257">
    <property type="entry name" value="DnaJ"/>
    <property type="match status" value="1"/>
</dbReference>
<dbReference type="InterPro" id="IPR036869">
    <property type="entry name" value="J_dom_sf"/>
</dbReference>
<keyword evidence="1" id="KW-0479">Metal-binding</keyword>